<gene>
    <name evidence="1" type="ORF">THF1D04_10733</name>
</gene>
<dbReference type="Proteomes" id="UP001295420">
    <property type="component" value="Unassembled WGS sequence"/>
</dbReference>
<sequence>MRVRATLESDYLLSMEYWERNHFYASGMPEIVPTAQGYTFLKYSEVPKQMIQGDTFLEKEQPRTRAISSATDFLEEMGFTLDVNAGDFVETERMLERANRTIKTDVYRFICNHIPQLNYPYNGLRIVAIDGDYDLATKTFKGALSFK</sequence>
<dbReference type="RefSeq" id="WP_409929967.1">
    <property type="nucleotide sequence ID" value="NZ_CAKMTQ010000001.1"/>
</dbReference>
<evidence type="ECO:0000313" key="1">
    <source>
        <dbReference type="EMBL" id="CAH1521264.1"/>
    </source>
</evidence>
<accession>A0AAU9Q0M3</accession>
<reference evidence="1" key="1">
    <citation type="submission" date="2022-01" db="EMBL/GenBank/DDBJ databases">
        <authorList>
            <person name="Lagorce A."/>
        </authorList>
    </citation>
    <scope>NUCLEOTIDE SEQUENCE</scope>
    <source>
        <strain evidence="1">Th15_F1_D04</strain>
    </source>
</reference>
<dbReference type="AlphaFoldDB" id="A0AAU9Q0M3"/>
<proteinExistence type="predicted"/>
<comment type="caution">
    <text evidence="1">The sequence shown here is derived from an EMBL/GenBank/DDBJ whole genome shotgun (WGS) entry which is preliminary data.</text>
</comment>
<name>A0AAU9Q0M3_9VIBR</name>
<organism evidence="1 2">
    <name type="scientific">Vibrio owensii</name>
    <dbReference type="NCBI Taxonomy" id="696485"/>
    <lineage>
        <taxon>Bacteria</taxon>
        <taxon>Pseudomonadati</taxon>
        <taxon>Pseudomonadota</taxon>
        <taxon>Gammaproteobacteria</taxon>
        <taxon>Vibrionales</taxon>
        <taxon>Vibrionaceae</taxon>
        <taxon>Vibrio</taxon>
    </lineage>
</organism>
<dbReference type="EMBL" id="CAKMTQ010000001">
    <property type="protein sequence ID" value="CAH1521264.1"/>
    <property type="molecule type" value="Genomic_DNA"/>
</dbReference>
<protein>
    <submittedName>
        <fullName evidence="1">Uncharacterized protein</fullName>
    </submittedName>
</protein>
<evidence type="ECO:0000313" key="2">
    <source>
        <dbReference type="Proteomes" id="UP001295420"/>
    </source>
</evidence>